<dbReference type="EMBL" id="JAATEJ010000008">
    <property type="protein sequence ID" value="NJP44322.1"/>
    <property type="molecule type" value="Genomic_DNA"/>
</dbReference>
<protein>
    <submittedName>
        <fullName evidence="4">DUF1206 domain-containing protein</fullName>
    </submittedName>
</protein>
<feature type="transmembrane region" description="Helical" evidence="2">
    <location>
        <begin position="71"/>
        <end position="89"/>
    </location>
</feature>
<keyword evidence="5" id="KW-1185">Reference proteome</keyword>
<keyword evidence="2" id="KW-0812">Transmembrane</keyword>
<feature type="domain" description="DUF1206" evidence="3">
    <location>
        <begin position="154"/>
        <end position="204"/>
    </location>
</feature>
<feature type="domain" description="DUF1206" evidence="3">
    <location>
        <begin position="229"/>
        <end position="298"/>
    </location>
</feature>
<comment type="caution">
    <text evidence="4">The sequence shown here is derived from an EMBL/GenBank/DDBJ whole genome shotgun (WGS) entry which is preliminary data.</text>
</comment>
<dbReference type="Proteomes" id="UP000734511">
    <property type="component" value="Unassembled WGS sequence"/>
</dbReference>
<evidence type="ECO:0000313" key="5">
    <source>
        <dbReference type="Proteomes" id="UP000734511"/>
    </source>
</evidence>
<evidence type="ECO:0000256" key="2">
    <source>
        <dbReference type="SAM" id="Phobius"/>
    </source>
</evidence>
<feature type="region of interest" description="Disordered" evidence="1">
    <location>
        <begin position="1"/>
        <end position="20"/>
    </location>
</feature>
<feature type="region of interest" description="Disordered" evidence="1">
    <location>
        <begin position="144"/>
        <end position="166"/>
    </location>
</feature>
<gene>
    <name evidence="4" type="ORF">HCN08_13065</name>
</gene>
<name>A0ABX0ZP29_9ACTN</name>
<evidence type="ECO:0000259" key="3">
    <source>
        <dbReference type="Pfam" id="PF06724"/>
    </source>
</evidence>
<feature type="transmembrane region" description="Helical" evidence="2">
    <location>
        <begin position="272"/>
        <end position="293"/>
    </location>
</feature>
<accession>A0ABX0ZP29</accession>
<sequence>MSAHTFGRRSPAPPAGPRVRDTLRVAGRTGFTARGVLYFLVGYLALRIAFGDGGNEADRQGALHQIGRQPLGTALLWLLTAGLAGMALWRGAQAVLGGRTGSGHGGQGSQDGQEGAGKRLAAGARAVFYAVVCWGTATYAAGAGSSGGSGGSGAAGGSGGSSDETSKDMTATLLKLPAGRWLVAAAGAALCVAGAVIAVRALRRAFLKKLETGRMGRRTRTAVTASGVAGGTARGGVYAGAGAFAVVAAIRFDPHQAKGMDDTLRSFAHTPAGPWLLVAVAVGLILFGLFSFASARWRRL</sequence>
<feature type="transmembrane region" description="Helical" evidence="2">
    <location>
        <begin position="181"/>
        <end position="202"/>
    </location>
</feature>
<evidence type="ECO:0000313" key="4">
    <source>
        <dbReference type="EMBL" id="NJP44322.1"/>
    </source>
</evidence>
<feature type="transmembrane region" description="Helical" evidence="2">
    <location>
        <begin position="31"/>
        <end position="50"/>
    </location>
</feature>
<feature type="compositionally biased region" description="Gly residues" evidence="1">
    <location>
        <begin position="144"/>
        <end position="160"/>
    </location>
</feature>
<reference evidence="4 5" key="1">
    <citation type="submission" date="2020-03" db="EMBL/GenBank/DDBJ databases">
        <title>WGS of actinomycetes isolated from Thailand.</title>
        <authorList>
            <person name="Thawai C."/>
        </authorList>
    </citation>
    <scope>NUCLEOTIDE SEQUENCE [LARGE SCALE GENOMIC DNA]</scope>
    <source>
        <strain evidence="4 5">PRB2-1</strain>
    </source>
</reference>
<proteinExistence type="predicted"/>
<evidence type="ECO:0000256" key="1">
    <source>
        <dbReference type="SAM" id="MobiDB-lite"/>
    </source>
</evidence>
<keyword evidence="2" id="KW-0472">Membrane</keyword>
<keyword evidence="2" id="KW-1133">Transmembrane helix</keyword>
<feature type="transmembrane region" description="Helical" evidence="2">
    <location>
        <begin position="223"/>
        <end position="252"/>
    </location>
</feature>
<organism evidence="4 5">
    <name type="scientific">Actinacidiphila epipremni</name>
    <dbReference type="NCBI Taxonomy" id="2053013"/>
    <lineage>
        <taxon>Bacteria</taxon>
        <taxon>Bacillati</taxon>
        <taxon>Actinomycetota</taxon>
        <taxon>Actinomycetes</taxon>
        <taxon>Kitasatosporales</taxon>
        <taxon>Streptomycetaceae</taxon>
        <taxon>Actinacidiphila</taxon>
    </lineage>
</organism>
<dbReference type="Pfam" id="PF06724">
    <property type="entry name" value="DUF1206"/>
    <property type="match status" value="3"/>
</dbReference>
<dbReference type="InterPro" id="IPR009597">
    <property type="entry name" value="DUF1206"/>
</dbReference>
<feature type="domain" description="DUF1206" evidence="3">
    <location>
        <begin position="30"/>
        <end position="96"/>
    </location>
</feature>